<evidence type="ECO:0000256" key="1">
    <source>
        <dbReference type="ARBA" id="ARBA00023172"/>
    </source>
</evidence>
<reference evidence="4 5" key="1">
    <citation type="submission" date="2020-04" db="EMBL/GenBank/DDBJ databases">
        <title>MicrobeNet Type strains.</title>
        <authorList>
            <person name="Nicholson A.C."/>
        </authorList>
    </citation>
    <scope>NUCLEOTIDE SEQUENCE [LARGE SCALE GENOMIC DNA]</scope>
    <source>
        <strain evidence="4 5">DSM 44445</strain>
    </source>
</reference>
<dbReference type="SUPFAM" id="SSF56349">
    <property type="entry name" value="DNA breaking-rejoining enzymes"/>
    <property type="match status" value="1"/>
</dbReference>
<evidence type="ECO:0000259" key="3">
    <source>
        <dbReference type="PROSITE" id="PS51898"/>
    </source>
</evidence>
<dbReference type="EMBL" id="JAAXPE010000080">
    <property type="protein sequence ID" value="NKY89912.1"/>
    <property type="molecule type" value="Genomic_DNA"/>
</dbReference>
<dbReference type="Gene3D" id="1.10.443.10">
    <property type="entry name" value="Intergrase catalytic core"/>
    <property type="match status" value="1"/>
</dbReference>
<feature type="domain" description="Tyr recombinase" evidence="3">
    <location>
        <begin position="208"/>
        <end position="410"/>
    </location>
</feature>
<keyword evidence="1" id="KW-0233">DNA recombination</keyword>
<feature type="region of interest" description="Disordered" evidence="2">
    <location>
        <begin position="1"/>
        <end position="23"/>
    </location>
</feature>
<keyword evidence="5" id="KW-1185">Reference proteome</keyword>
<dbReference type="GO" id="GO:0015074">
    <property type="term" value="P:DNA integration"/>
    <property type="evidence" value="ECO:0007669"/>
    <property type="project" value="InterPro"/>
</dbReference>
<proteinExistence type="predicted"/>
<name>A0A7X6M494_9NOCA</name>
<dbReference type="AlphaFoldDB" id="A0A7X6M494"/>
<gene>
    <name evidence="4" type="ORF">HGA07_30565</name>
</gene>
<dbReference type="InterPro" id="IPR002104">
    <property type="entry name" value="Integrase_catalytic"/>
</dbReference>
<protein>
    <recommendedName>
        <fullName evidence="3">Tyr recombinase domain-containing protein</fullName>
    </recommendedName>
</protein>
<evidence type="ECO:0000256" key="2">
    <source>
        <dbReference type="SAM" id="MobiDB-lite"/>
    </source>
</evidence>
<organism evidence="4 5">
    <name type="scientific">Nocardia veterana</name>
    <dbReference type="NCBI Taxonomy" id="132249"/>
    <lineage>
        <taxon>Bacteria</taxon>
        <taxon>Bacillati</taxon>
        <taxon>Actinomycetota</taxon>
        <taxon>Actinomycetes</taxon>
        <taxon>Mycobacteriales</taxon>
        <taxon>Nocardiaceae</taxon>
        <taxon>Nocardia</taxon>
    </lineage>
</organism>
<dbReference type="RefSeq" id="WP_157171358.1">
    <property type="nucleotide sequence ID" value="NZ_CAWPHS010000079.1"/>
</dbReference>
<accession>A0A7X6M494</accession>
<dbReference type="GO" id="GO:0006310">
    <property type="term" value="P:DNA recombination"/>
    <property type="evidence" value="ECO:0007669"/>
    <property type="project" value="UniProtKB-KW"/>
</dbReference>
<comment type="caution">
    <text evidence="4">The sequence shown here is derived from an EMBL/GenBank/DDBJ whole genome shotgun (WGS) entry which is preliminary data.</text>
</comment>
<dbReference type="GO" id="GO:0003677">
    <property type="term" value="F:DNA binding"/>
    <property type="evidence" value="ECO:0007669"/>
    <property type="project" value="InterPro"/>
</dbReference>
<evidence type="ECO:0000313" key="4">
    <source>
        <dbReference type="EMBL" id="NKY89912.1"/>
    </source>
</evidence>
<dbReference type="InterPro" id="IPR011010">
    <property type="entry name" value="DNA_brk_join_enz"/>
</dbReference>
<dbReference type="PROSITE" id="PS51898">
    <property type="entry name" value="TYR_RECOMBINASE"/>
    <property type="match status" value="1"/>
</dbReference>
<sequence length="432" mass="48117">MPREALEPGGYPPKDKLQPTKGADGIWRLSEVRHRAINGEYVRSSGSGPTRDLCMAAFWENFEKNRFKGSVRRKRRTEKVVLFKPTDKMSAVFKHHADLLRQRLEKGEIREKTYNTYLGVIYPNEGPRAKSDAIKLDVELGAFSIAEAGRPSELASYIADIAEIAPGVALQHHTILTAVFRMLTLQGLYDDSPMRLVPRPDLNGGGQRALDAVNRAEFVKLLCDKGRTPRGHDYVLPFGLTVLGTGVRPGEGLAVRWFDIPDLDDETVDRAVLHVCGTIVKSPGRKAHRQDTRKAGDSYYVTLPRWLTSELRAWKRFCSPVDEMALMFTIDGQPISTDVVGYALECLRAGTDLEWMTWGNLRDTVATEVTGKTGDSKCASAQLGHSEGSSMATRHYIDRQGYKRAAVDYAEALEGLYPENDGNLTVSTRFGR</sequence>
<dbReference type="InterPro" id="IPR013762">
    <property type="entry name" value="Integrase-like_cat_sf"/>
</dbReference>
<dbReference type="Proteomes" id="UP000523447">
    <property type="component" value="Unassembled WGS sequence"/>
</dbReference>
<evidence type="ECO:0000313" key="5">
    <source>
        <dbReference type="Proteomes" id="UP000523447"/>
    </source>
</evidence>